<keyword evidence="2" id="KW-1185">Reference proteome</keyword>
<accession>A0ACD5ZB33</accession>
<reference evidence="1" key="2">
    <citation type="submission" date="2025-09" db="UniProtKB">
        <authorList>
            <consortium name="EnsemblPlants"/>
        </authorList>
    </citation>
    <scope>IDENTIFICATION</scope>
</reference>
<proteinExistence type="predicted"/>
<reference evidence="1" key="1">
    <citation type="submission" date="2021-05" db="EMBL/GenBank/DDBJ databases">
        <authorList>
            <person name="Scholz U."/>
            <person name="Mascher M."/>
            <person name="Fiebig A."/>
        </authorList>
    </citation>
    <scope>NUCLEOTIDE SEQUENCE [LARGE SCALE GENOMIC DNA]</scope>
</reference>
<evidence type="ECO:0000313" key="2">
    <source>
        <dbReference type="Proteomes" id="UP001732700"/>
    </source>
</evidence>
<dbReference type="Proteomes" id="UP001732700">
    <property type="component" value="Chromosome 6C"/>
</dbReference>
<organism evidence="1 2">
    <name type="scientific">Avena sativa</name>
    <name type="common">Oat</name>
    <dbReference type="NCBI Taxonomy" id="4498"/>
    <lineage>
        <taxon>Eukaryota</taxon>
        <taxon>Viridiplantae</taxon>
        <taxon>Streptophyta</taxon>
        <taxon>Embryophyta</taxon>
        <taxon>Tracheophyta</taxon>
        <taxon>Spermatophyta</taxon>
        <taxon>Magnoliopsida</taxon>
        <taxon>Liliopsida</taxon>
        <taxon>Poales</taxon>
        <taxon>Poaceae</taxon>
        <taxon>BOP clade</taxon>
        <taxon>Pooideae</taxon>
        <taxon>Poodae</taxon>
        <taxon>Poeae</taxon>
        <taxon>Poeae Chloroplast Group 1 (Aveneae type)</taxon>
        <taxon>Aveninae</taxon>
        <taxon>Avena</taxon>
    </lineage>
</organism>
<protein>
    <submittedName>
        <fullName evidence="1">Uncharacterized protein</fullName>
    </submittedName>
</protein>
<evidence type="ECO:0000313" key="1">
    <source>
        <dbReference type="EnsemblPlants" id="AVESA.00010b.r2.6CG1137430.3.CDS"/>
    </source>
</evidence>
<name>A0ACD5ZB33_AVESA</name>
<sequence>MSRELTKAGSFSGGSRRPPLSSSHADDRGQASSTACLHKRVQKKRPKPKDPRKSDLHRNSRQRSLARRGTRTQVLRAERRGGSCWLASRAVKARGEKDTSKSMEAAAAARKSVCVTGAGGFIASWLVKLLLSKGQYAVRGTVRDPGDAKNAHLKVLQGAEERLQLVRADLLDYDSVASAIAGCEGVFHVACPVPSGRSTNPEAEIIAPAVTGTLNVLKACHEAKVKRVVMVSSGAAVGANPNWPKGKAFDEDSWSDEDHCRKNGDWYYLSKTLAEREAFAYAAKTGLDIVTVCPSLVIGPLMQSTVNSSSKVLLNYLKGEHETVENKLRNVVDVRDVADALLLAYENAEMSGRYICNAPPITVSDMINLLKTLYPTYIYPKNFTEVEENIVFSSEKLHKLGWTLRPVGKTLGDSVESYKASGILN</sequence>
<dbReference type="EnsemblPlants" id="AVESA.00010b.r2.6CG1137430.3">
    <property type="protein sequence ID" value="AVESA.00010b.r2.6CG1137430.3.CDS"/>
    <property type="gene ID" value="AVESA.00010b.r2.6CG1137430"/>
</dbReference>